<proteinExistence type="predicted"/>
<comment type="caution">
    <text evidence="1">The sequence shown here is derived from an EMBL/GenBank/DDBJ whole genome shotgun (WGS) entry which is preliminary data.</text>
</comment>
<accession>A0ABU5DB66</accession>
<name>A0ABU5DB66_9BURK</name>
<dbReference type="Proteomes" id="UP001285263">
    <property type="component" value="Unassembled WGS sequence"/>
</dbReference>
<evidence type="ECO:0000313" key="1">
    <source>
        <dbReference type="EMBL" id="MDY0743473.1"/>
    </source>
</evidence>
<dbReference type="Pfam" id="PF11390">
    <property type="entry name" value="FdsD"/>
    <property type="match status" value="1"/>
</dbReference>
<gene>
    <name evidence="1" type="ORF">SNE35_03110</name>
</gene>
<keyword evidence="2" id="KW-1185">Reference proteome</keyword>
<dbReference type="EMBL" id="JAXCLA010000001">
    <property type="protein sequence ID" value="MDY0743473.1"/>
    <property type="molecule type" value="Genomic_DNA"/>
</dbReference>
<dbReference type="InterPro" id="IPR021074">
    <property type="entry name" value="Formate_DH_dsu"/>
</dbReference>
<sequence length="78" mass="8919">MHIENLIHMANQIGAFFKDMPDHPEALEGAAQHIKKFWEPRMRRALLAHVDNGGAELGPFIREAIDTHRELLEPLVRA</sequence>
<organism evidence="1 2">
    <name type="scientific">Roseateles agri</name>
    <dbReference type="NCBI Taxonomy" id="3098619"/>
    <lineage>
        <taxon>Bacteria</taxon>
        <taxon>Pseudomonadati</taxon>
        <taxon>Pseudomonadota</taxon>
        <taxon>Betaproteobacteria</taxon>
        <taxon>Burkholderiales</taxon>
        <taxon>Sphaerotilaceae</taxon>
        <taxon>Roseateles</taxon>
    </lineage>
</organism>
<protein>
    <submittedName>
        <fullName evidence="1">Formate dehydrogenase subunit delta</fullName>
    </submittedName>
</protein>
<dbReference type="RefSeq" id="WP_320421365.1">
    <property type="nucleotide sequence ID" value="NZ_JAXCLA010000001.1"/>
</dbReference>
<reference evidence="1 2" key="1">
    <citation type="submission" date="2023-11" db="EMBL/GenBank/DDBJ databases">
        <title>Paucibacter sp. nov., isolated from fresh soil in Korea.</title>
        <authorList>
            <person name="Le N.T.T."/>
        </authorList>
    </citation>
    <scope>NUCLEOTIDE SEQUENCE [LARGE SCALE GENOMIC DNA]</scope>
    <source>
        <strain evidence="1 2">R3-3</strain>
    </source>
</reference>
<evidence type="ECO:0000313" key="2">
    <source>
        <dbReference type="Proteomes" id="UP001285263"/>
    </source>
</evidence>